<feature type="region of interest" description="Disordered" evidence="1">
    <location>
        <begin position="1"/>
        <end position="25"/>
    </location>
</feature>
<reference evidence="2" key="1">
    <citation type="submission" date="2020-05" db="EMBL/GenBank/DDBJ databases">
        <authorList>
            <person name="Chiriac C."/>
            <person name="Salcher M."/>
            <person name="Ghai R."/>
            <person name="Kavagutti S V."/>
        </authorList>
    </citation>
    <scope>NUCLEOTIDE SEQUENCE</scope>
</reference>
<dbReference type="InterPro" id="IPR006429">
    <property type="entry name" value="Phage_lambda_portal"/>
</dbReference>
<proteinExistence type="predicted"/>
<dbReference type="GO" id="GO:0019068">
    <property type="term" value="P:virion assembly"/>
    <property type="evidence" value="ECO:0007669"/>
    <property type="project" value="InterPro"/>
</dbReference>
<protein>
    <submittedName>
        <fullName evidence="2">COG5511 Bacteriophage capsid protein</fullName>
    </submittedName>
</protein>
<dbReference type="GO" id="GO:0005198">
    <property type="term" value="F:structural molecule activity"/>
    <property type="evidence" value="ECO:0007669"/>
    <property type="project" value="InterPro"/>
</dbReference>
<feature type="region of interest" description="Disordered" evidence="1">
    <location>
        <begin position="491"/>
        <end position="520"/>
    </location>
</feature>
<dbReference type="Pfam" id="PF05136">
    <property type="entry name" value="Phage_portal_2"/>
    <property type="match status" value="1"/>
</dbReference>
<name>A0A6J7WM06_9CAUD</name>
<organism evidence="2">
    <name type="scientific">uncultured Caudovirales phage</name>
    <dbReference type="NCBI Taxonomy" id="2100421"/>
    <lineage>
        <taxon>Viruses</taxon>
        <taxon>Duplodnaviria</taxon>
        <taxon>Heunggongvirae</taxon>
        <taxon>Uroviricota</taxon>
        <taxon>Caudoviricetes</taxon>
        <taxon>Peduoviridae</taxon>
        <taxon>Maltschvirus</taxon>
        <taxon>Maltschvirus maltsch</taxon>
    </lineage>
</organism>
<evidence type="ECO:0000313" key="2">
    <source>
        <dbReference type="EMBL" id="CAB5217818.1"/>
    </source>
</evidence>
<dbReference type="EMBL" id="LR798249">
    <property type="protein sequence ID" value="CAB5217818.1"/>
    <property type="molecule type" value="Genomic_DNA"/>
</dbReference>
<sequence length="520" mass="57161">MRKKKSANNSDIRQQAGKKNLKARADGGLGGGGSGIFSQFEAAKFSNKRQWVWSPWPADMKKTMTTFDRQELTRKMRWLYVNAGLVRQMIADLCHYSVGDGISPQASSGNAVWDAAAEKCFSDWSKKACEITGRYSFAEVQQIVCKMIDRDGEIFVLKTRAKDGTPKLQLIESHRVGVSNNVGGNPSGMFDGILFDKFGAVIGYNVIRSDGTGRLINSESMLHIHHPEQVSGARAYSPLQHSINNLIDILEILSLEKLAVKTSSDITRTITRESGQFDGSQSDFEAFGMRPQDYPQGVYQNPEQVGTFVGGKVLSLAPGEKLESFESQRPNQAFNGFIEHLQRDSTAGVLPYEFVADPTKAGGAAARLVVAKAERVFSARQQVLINRFLVPVWGYVIGNAIASGELASNENWHRINWVTPRRVTVDAGREASANQKDIELGLKTLSDHFAENGMDAREEIRKRAADARFICDMAEQYDVPVSMIWKPSNTPNESIDSAINGKDGLAANGPETPLPEAGNP</sequence>
<gene>
    <name evidence="2" type="ORF">UFOVP201_22</name>
</gene>
<accession>A0A6J7WM06</accession>
<evidence type="ECO:0000256" key="1">
    <source>
        <dbReference type="SAM" id="MobiDB-lite"/>
    </source>
</evidence>